<dbReference type="EMBL" id="JAVRHP010000092">
    <property type="protein sequence ID" value="MDT0651239.1"/>
    <property type="molecule type" value="Genomic_DNA"/>
</dbReference>
<dbReference type="Proteomes" id="UP001248819">
    <property type="component" value="Unassembled WGS sequence"/>
</dbReference>
<reference evidence="2 3" key="1">
    <citation type="submission" date="2023-09" db="EMBL/GenBank/DDBJ databases">
        <authorList>
            <person name="Rey-Velasco X."/>
        </authorList>
    </citation>
    <scope>NUCLEOTIDE SEQUENCE [LARGE SCALE GENOMIC DNA]</scope>
    <source>
        <strain evidence="2 3">F297</strain>
    </source>
</reference>
<organism evidence="2 3">
    <name type="scientific">Autumnicola edwardsiae</name>
    <dbReference type="NCBI Taxonomy" id="3075594"/>
    <lineage>
        <taxon>Bacteria</taxon>
        <taxon>Pseudomonadati</taxon>
        <taxon>Bacteroidota</taxon>
        <taxon>Flavobacteriia</taxon>
        <taxon>Flavobacteriales</taxon>
        <taxon>Flavobacteriaceae</taxon>
        <taxon>Autumnicola</taxon>
    </lineage>
</organism>
<proteinExistence type="predicted"/>
<dbReference type="CDD" id="cd09117">
    <property type="entry name" value="PLDc_Bfil_DEXD_like"/>
    <property type="match status" value="1"/>
</dbReference>
<protein>
    <submittedName>
        <fullName evidence="2">Phospholipase D family protein</fullName>
    </submittedName>
</protein>
<evidence type="ECO:0000313" key="3">
    <source>
        <dbReference type="Proteomes" id="UP001248819"/>
    </source>
</evidence>
<name>A0ABU3CY05_9FLAO</name>
<gene>
    <name evidence="2" type="ORF">RM529_13865</name>
</gene>
<accession>A0ABU3CY05</accession>
<feature type="domain" description="Phospholipase D-like" evidence="1">
    <location>
        <begin position="59"/>
        <end position="131"/>
    </location>
</feature>
<sequence length="424" mass="50246">MEKVLRLKTEFKNFIRKADEICIAVAMLTDYGLTVFDDRDEDCAFEILVGYDLPTHPLALQKLLDEDVATKIYDVKKQFFHPKLYLFRINEDWTAFLGSGNCTKGGLLTNIELSIKVEDPNTVQELLDWYETYFKLGTTLKQDWLDEYSLFYVERSDKEKELQSITKKFKKETGVTKGKVALAEYDFKDQFFTYEHYNAFTPPKPILDEPGPIKERLDVRNKLEELHHRLYPIMEKKGWQVYAHHQTQHLTSSFRHNEYASNSLSAIWLHYGRSEEELEQYKDAFGENMTSLYHMRLEILILKDHLWVELRVGKNNGSYPDRQYIREQLKSNPAFVNTYYNLIKKLDSTFTVTIADEEVPKSDFEDAQDLKEFTLQDNPKFYYFRIGRLYKPDDKAISDNKIVTTVINDFEKLYPLYQLFKHKF</sequence>
<dbReference type="InterPro" id="IPR025202">
    <property type="entry name" value="PLD-like_dom"/>
</dbReference>
<comment type="caution">
    <text evidence="2">The sequence shown here is derived from an EMBL/GenBank/DDBJ whole genome shotgun (WGS) entry which is preliminary data.</text>
</comment>
<dbReference type="SUPFAM" id="SSF56024">
    <property type="entry name" value="Phospholipase D/nuclease"/>
    <property type="match status" value="1"/>
</dbReference>
<keyword evidence="3" id="KW-1185">Reference proteome</keyword>
<dbReference type="Pfam" id="PF13091">
    <property type="entry name" value="PLDc_2"/>
    <property type="match status" value="1"/>
</dbReference>
<dbReference type="RefSeq" id="WP_311485365.1">
    <property type="nucleotide sequence ID" value="NZ_JAVRHP010000092.1"/>
</dbReference>
<evidence type="ECO:0000259" key="1">
    <source>
        <dbReference type="Pfam" id="PF13091"/>
    </source>
</evidence>
<evidence type="ECO:0000313" key="2">
    <source>
        <dbReference type="EMBL" id="MDT0651239.1"/>
    </source>
</evidence>
<dbReference type="Gene3D" id="3.30.870.10">
    <property type="entry name" value="Endonuclease Chain A"/>
    <property type="match status" value="1"/>
</dbReference>